<keyword evidence="3" id="KW-0378">Hydrolase</keyword>
<dbReference type="GeneID" id="38572750"/>
<comment type="similarity">
    <text evidence="1 2">Belongs to the peptidase S14 family.</text>
</comment>
<dbReference type="PANTHER" id="PTHR10381:SF11">
    <property type="entry name" value="ATP-DEPENDENT CLP PROTEASE PROTEOLYTIC SUBUNIT, MITOCHONDRIAL"/>
    <property type="match status" value="1"/>
</dbReference>
<dbReference type="PANTHER" id="PTHR10381">
    <property type="entry name" value="ATP-DEPENDENT CLP PROTEASE PROTEOLYTIC SUBUNIT"/>
    <property type="match status" value="1"/>
</dbReference>
<dbReference type="InterPro" id="IPR001907">
    <property type="entry name" value="ClpP"/>
</dbReference>
<dbReference type="InterPro" id="IPR023562">
    <property type="entry name" value="ClpP/TepA"/>
</dbReference>
<dbReference type="GO" id="GO:0051117">
    <property type="term" value="F:ATPase binding"/>
    <property type="evidence" value="ECO:0007669"/>
    <property type="project" value="TreeGrafter"/>
</dbReference>
<geneLocation type="plastid" evidence="3"/>
<keyword evidence="3" id="KW-0645">Protease</keyword>
<reference evidence="3" key="1">
    <citation type="submission" date="2017-05" db="EMBL/GenBank/DDBJ databases">
        <title>Plastid comparative genomics reveals ancient divergence between Glaucophyte genera.</title>
        <authorList>
            <person name="Figueroa-Martinez F.J."/>
            <person name="Jackson C."/>
            <person name="Reyes-Prieto A."/>
        </authorList>
    </citation>
    <scope>NUCLEOTIDE SEQUENCE</scope>
    <source>
        <strain evidence="3">SAG 46.84</strain>
    </source>
</reference>
<evidence type="ECO:0000256" key="2">
    <source>
        <dbReference type="RuleBase" id="RU003567"/>
    </source>
</evidence>
<dbReference type="GO" id="GO:0009368">
    <property type="term" value="C:endopeptidase Clp complex"/>
    <property type="evidence" value="ECO:0007669"/>
    <property type="project" value="TreeGrafter"/>
</dbReference>
<dbReference type="RefSeq" id="YP_009546058.1">
    <property type="nucleotide sequence ID" value="NC_040153.1"/>
</dbReference>
<gene>
    <name evidence="3" type="primary">clpP</name>
</gene>
<accession>A0A3G1IW05</accession>
<proteinExistence type="inferred from homology"/>
<dbReference type="GO" id="GO:0004252">
    <property type="term" value="F:serine-type endopeptidase activity"/>
    <property type="evidence" value="ECO:0007669"/>
    <property type="project" value="InterPro"/>
</dbReference>
<evidence type="ECO:0000313" key="3">
    <source>
        <dbReference type="EMBL" id="ASQ40119.1"/>
    </source>
</evidence>
<keyword evidence="3" id="KW-0934">Plastid</keyword>
<dbReference type="GO" id="GO:0006515">
    <property type="term" value="P:protein quality control for misfolded or incompletely synthesized proteins"/>
    <property type="evidence" value="ECO:0007669"/>
    <property type="project" value="TreeGrafter"/>
</dbReference>
<dbReference type="GO" id="GO:0004176">
    <property type="term" value="F:ATP-dependent peptidase activity"/>
    <property type="evidence" value="ECO:0007669"/>
    <property type="project" value="InterPro"/>
</dbReference>
<dbReference type="InterPro" id="IPR029045">
    <property type="entry name" value="ClpP/crotonase-like_dom_sf"/>
</dbReference>
<protein>
    <recommendedName>
        <fullName evidence="2">ATP-dependent Clp protease proteolytic subunit</fullName>
    </recommendedName>
</protein>
<name>A0A3G1IW05_9EUKA</name>
<dbReference type="AlphaFoldDB" id="A0A3G1IW05"/>
<dbReference type="EMBL" id="MF167426">
    <property type="protein sequence ID" value="ASQ40119.1"/>
    <property type="molecule type" value="Genomic_DNA"/>
</dbReference>
<organism evidence="3">
    <name type="scientific">Gloeochaete wittrockiana</name>
    <dbReference type="NCBI Taxonomy" id="38269"/>
    <lineage>
        <taxon>Eukaryota</taxon>
        <taxon>Glaucocystophyceae</taxon>
        <taxon>Gloeochaetales</taxon>
        <taxon>Gloeochaetaceae</taxon>
        <taxon>Gloeochaete</taxon>
    </lineage>
</organism>
<evidence type="ECO:0000256" key="1">
    <source>
        <dbReference type="ARBA" id="ARBA00007039"/>
    </source>
</evidence>
<dbReference type="Pfam" id="PF00574">
    <property type="entry name" value="CLP_protease"/>
    <property type="match status" value="1"/>
</dbReference>
<sequence>MMSQLDVYSELLNKGIIVISGFLDRDACNCILGQLLLTEIEKNSKIKLVINAFGGVEASCFQLYDVVQNLSVSVSTVGVGQIGFFPTILVIGGSSGYRFVTKNTRLLIDRSIFSINNMSSIDFSLRIQDMKLSYDYVNNLIGYYTNMNLEEKKIPSSMEGYSSEEAKKFGLIDDILESF</sequence>
<dbReference type="Gene3D" id="3.90.226.10">
    <property type="entry name" value="2-enoyl-CoA Hydratase, Chain A, domain 1"/>
    <property type="match status" value="1"/>
</dbReference>
<dbReference type="PRINTS" id="PR00127">
    <property type="entry name" value="CLPPROTEASEP"/>
</dbReference>
<dbReference type="SUPFAM" id="SSF52096">
    <property type="entry name" value="ClpP/crotonase"/>
    <property type="match status" value="1"/>
</dbReference>